<keyword evidence="1" id="KW-0472">Membrane</keyword>
<reference evidence="2 3" key="1">
    <citation type="submission" date="2013-02" db="EMBL/GenBank/DDBJ databases">
        <title>Draft genome sequence of Amycolatopsis vancoresmycina strain DSM 44592T.</title>
        <authorList>
            <person name="Kumar S."/>
            <person name="Kaur N."/>
            <person name="Kaur C."/>
            <person name="Raghava G.P.S."/>
            <person name="Mayilraj S."/>
        </authorList>
    </citation>
    <scope>NUCLEOTIDE SEQUENCE [LARGE SCALE GENOMIC DNA]</scope>
    <source>
        <strain evidence="2 3">DSM 44592</strain>
    </source>
</reference>
<comment type="caution">
    <text evidence="2">The sequence shown here is derived from an EMBL/GenBank/DDBJ whole genome shotgun (WGS) entry which is preliminary data.</text>
</comment>
<protein>
    <submittedName>
        <fullName evidence="2">Uncharacterized protein</fullName>
    </submittedName>
</protein>
<dbReference type="eggNOG" id="ENOG5032GQT">
    <property type="taxonomic scope" value="Bacteria"/>
</dbReference>
<dbReference type="Proteomes" id="UP000014139">
    <property type="component" value="Unassembled WGS sequence"/>
</dbReference>
<sequence>MRDRWREPVIVLRLGDTDVGFDVPGRRQDGTVKGKRLVRRFFWNVLRGIGTAVFAVFALANGGAPGRPFRREVRVSGPANALVLDLADRLRPVGGPWLVCSPSCLAVVDTGSTVTDPADAPPPKIVWEARQPQAPALNFPKRTLTWPDGSSFRFPLHGRPEEQHLRKYFEPPATVHWNGR</sequence>
<dbReference type="RefSeq" id="WP_004562214.1">
    <property type="nucleotide sequence ID" value="NZ_AOUO01000745.1"/>
</dbReference>
<name>R1FGJ7_9PSEU</name>
<feature type="transmembrane region" description="Helical" evidence="1">
    <location>
        <begin position="41"/>
        <end position="60"/>
    </location>
</feature>
<gene>
    <name evidence="2" type="ORF">H480_42765</name>
</gene>
<keyword evidence="1" id="KW-0812">Transmembrane</keyword>
<dbReference type="PATRIC" id="fig|1292037.4.peg.8015"/>
<dbReference type="EMBL" id="AOUO01000745">
    <property type="protein sequence ID" value="EOD58722.1"/>
    <property type="molecule type" value="Genomic_DNA"/>
</dbReference>
<evidence type="ECO:0000313" key="2">
    <source>
        <dbReference type="EMBL" id="EOD58722.1"/>
    </source>
</evidence>
<accession>R1FGJ7</accession>
<dbReference type="AlphaFoldDB" id="R1FGJ7"/>
<organism evidence="2 3">
    <name type="scientific">Amycolatopsis vancoresmycina DSM 44592</name>
    <dbReference type="NCBI Taxonomy" id="1292037"/>
    <lineage>
        <taxon>Bacteria</taxon>
        <taxon>Bacillati</taxon>
        <taxon>Actinomycetota</taxon>
        <taxon>Actinomycetes</taxon>
        <taxon>Pseudonocardiales</taxon>
        <taxon>Pseudonocardiaceae</taxon>
        <taxon>Amycolatopsis</taxon>
    </lineage>
</organism>
<evidence type="ECO:0000256" key="1">
    <source>
        <dbReference type="SAM" id="Phobius"/>
    </source>
</evidence>
<keyword evidence="1" id="KW-1133">Transmembrane helix</keyword>
<proteinExistence type="predicted"/>
<evidence type="ECO:0000313" key="3">
    <source>
        <dbReference type="Proteomes" id="UP000014139"/>
    </source>
</evidence>
<keyword evidence="3" id="KW-1185">Reference proteome</keyword>